<organism evidence="9 10">
    <name type="scientific">Tateyamaria armeniaca</name>
    <dbReference type="NCBI Taxonomy" id="2518930"/>
    <lineage>
        <taxon>Bacteria</taxon>
        <taxon>Pseudomonadati</taxon>
        <taxon>Pseudomonadota</taxon>
        <taxon>Alphaproteobacteria</taxon>
        <taxon>Rhodobacterales</taxon>
        <taxon>Roseobacteraceae</taxon>
        <taxon>Tateyamaria</taxon>
    </lineage>
</organism>
<sequence length="629" mass="70082">MSDPLLRLSAPRPVARRDRPALPVGRQLVNDGLISQTTLLHALAVQRRIDAPIGEILVAEGHVARIDVLSALAIQYDAERVDLSVDPPNPEMAKALPATLCQRFGVVPWRWIGQTLLLATTRPDQMDDIAAALPLGGPEMLPVIADQDQIIQQTSRLYGVQLARHAVTRLAAEHSCRNWALGAANGRVRASVLGFSAVGLALAFPTWALTLLIAFAVLTLVMTTTLKALALVARISHRVPAHVEPLARPPRARLPRISVMVPLFNEERIAEALVRRLSKLSYPKALLDVVVVLEAKDAVTRATLQRTALPSWMRVIEVPDDGSLTTKPRALNYALDFCKGDIIGVWDAEDAPETDQLEKVATHFANAAPHVACLQGILDYYNPRQNWLSRCFTIEYASWWRLVLPGVERLGLVLPLGGTTLFFRRAILEELGGWDAHNVTEDADLGLRLARRGYTTELIPTATFEEANCRAWPWVKQRSRWIKGYLITYFVHMRSPRTLLRDLGFMRFLGIQAMFLATVSQFAALPLLWSFWLPAFGLPHPVMSTLGPSVFWPLAVFFVATEALNITIGMLAVSDRKHRHLLAWVPTLVFYFPLGSLASYKALYELVTKPFYWDKTQHGHGEHEVVENA</sequence>
<keyword evidence="10" id="KW-1185">Reference proteome</keyword>
<evidence type="ECO:0000256" key="7">
    <source>
        <dbReference type="SAM" id="Phobius"/>
    </source>
</evidence>
<evidence type="ECO:0000259" key="8">
    <source>
        <dbReference type="Pfam" id="PF05157"/>
    </source>
</evidence>
<dbReference type="InterPro" id="IPR050321">
    <property type="entry name" value="Glycosyltr_2/OpgH_subfam"/>
</dbReference>
<proteinExistence type="predicted"/>
<gene>
    <name evidence="9" type="ORF">ACERZ8_19045</name>
</gene>
<evidence type="ECO:0000256" key="2">
    <source>
        <dbReference type="ARBA" id="ARBA00022676"/>
    </source>
</evidence>
<accession>A0ABW8UXH4</accession>
<evidence type="ECO:0000256" key="3">
    <source>
        <dbReference type="ARBA" id="ARBA00022679"/>
    </source>
</evidence>
<evidence type="ECO:0000313" key="10">
    <source>
        <dbReference type="Proteomes" id="UP001627408"/>
    </source>
</evidence>
<dbReference type="PANTHER" id="PTHR43867">
    <property type="entry name" value="CELLULOSE SYNTHASE CATALYTIC SUBUNIT A [UDP-FORMING]"/>
    <property type="match status" value="1"/>
</dbReference>
<dbReference type="InterPro" id="IPR007831">
    <property type="entry name" value="T2SS_GspE_N"/>
</dbReference>
<evidence type="ECO:0000256" key="1">
    <source>
        <dbReference type="ARBA" id="ARBA00004141"/>
    </source>
</evidence>
<evidence type="ECO:0000256" key="4">
    <source>
        <dbReference type="ARBA" id="ARBA00022692"/>
    </source>
</evidence>
<comment type="caution">
    <text evidence="9">The sequence shown here is derived from an EMBL/GenBank/DDBJ whole genome shotgun (WGS) entry which is preliminary data.</text>
</comment>
<dbReference type="InterPro" id="IPR029044">
    <property type="entry name" value="Nucleotide-diphossugar_trans"/>
</dbReference>
<dbReference type="PANTHER" id="PTHR43867:SF2">
    <property type="entry name" value="CELLULOSE SYNTHASE CATALYTIC SUBUNIT A [UDP-FORMING]"/>
    <property type="match status" value="1"/>
</dbReference>
<dbReference type="RefSeq" id="WP_407593736.1">
    <property type="nucleotide sequence ID" value="NZ_JBHDIY010000002.1"/>
</dbReference>
<keyword evidence="6 7" id="KW-0472">Membrane</keyword>
<name>A0ABW8UXH4_9RHOB</name>
<feature type="transmembrane region" description="Helical" evidence="7">
    <location>
        <begin position="581"/>
        <end position="603"/>
    </location>
</feature>
<evidence type="ECO:0000313" key="9">
    <source>
        <dbReference type="EMBL" id="MFL4471870.1"/>
    </source>
</evidence>
<dbReference type="Pfam" id="PF05157">
    <property type="entry name" value="MshEN"/>
    <property type="match status" value="1"/>
</dbReference>
<evidence type="ECO:0000256" key="5">
    <source>
        <dbReference type="ARBA" id="ARBA00022989"/>
    </source>
</evidence>
<keyword evidence="2" id="KW-0328">Glycosyltransferase</keyword>
<comment type="subcellular location">
    <subcellularLocation>
        <location evidence="1">Membrane</location>
        <topology evidence="1">Multi-pass membrane protein</topology>
    </subcellularLocation>
</comment>
<dbReference type="InterPro" id="IPR037257">
    <property type="entry name" value="T2SS_E_N_sf"/>
</dbReference>
<dbReference type="SUPFAM" id="SSF53448">
    <property type="entry name" value="Nucleotide-diphospho-sugar transferases"/>
    <property type="match status" value="1"/>
</dbReference>
<dbReference type="SUPFAM" id="SSF160246">
    <property type="entry name" value="EspE N-terminal domain-like"/>
    <property type="match status" value="1"/>
</dbReference>
<feature type="transmembrane region" description="Helical" evidence="7">
    <location>
        <begin position="504"/>
        <end position="531"/>
    </location>
</feature>
<feature type="domain" description="Type II secretion system protein GspE N-terminal" evidence="8">
    <location>
        <begin position="76"/>
        <end position="162"/>
    </location>
</feature>
<keyword evidence="4 7" id="KW-0812">Transmembrane</keyword>
<dbReference type="Proteomes" id="UP001627408">
    <property type="component" value="Unassembled WGS sequence"/>
</dbReference>
<dbReference type="Pfam" id="PF13641">
    <property type="entry name" value="Glyco_tranf_2_3"/>
    <property type="match status" value="1"/>
</dbReference>
<dbReference type="Gene3D" id="3.90.550.10">
    <property type="entry name" value="Spore Coat Polysaccharide Biosynthesis Protein SpsA, Chain A"/>
    <property type="match status" value="1"/>
</dbReference>
<dbReference type="EMBL" id="JBHDIY010000002">
    <property type="protein sequence ID" value="MFL4471870.1"/>
    <property type="molecule type" value="Genomic_DNA"/>
</dbReference>
<reference evidence="9 10" key="1">
    <citation type="submission" date="2024-08" db="EMBL/GenBank/DDBJ databases">
        <title>Tateyamaria sp. nov., isolated from marine algae.</title>
        <authorList>
            <person name="Choi B.J."/>
            <person name="Kim J.M."/>
            <person name="Lee J.K."/>
            <person name="Choi D.G."/>
            <person name="Bayburt H."/>
            <person name="Baek J.H."/>
            <person name="Han D.M."/>
            <person name="Jeon C.O."/>
        </authorList>
    </citation>
    <scope>NUCLEOTIDE SEQUENCE [LARGE SCALE GENOMIC DNA]</scope>
    <source>
        <strain evidence="9 10">KMU-156</strain>
    </source>
</reference>
<protein>
    <submittedName>
        <fullName evidence="9">Glycosyltransferase family 2 protein</fullName>
    </submittedName>
</protein>
<dbReference type="Gene3D" id="3.30.300.160">
    <property type="entry name" value="Type II secretion system, protein E, N-terminal domain"/>
    <property type="match status" value="1"/>
</dbReference>
<evidence type="ECO:0000256" key="6">
    <source>
        <dbReference type="ARBA" id="ARBA00023136"/>
    </source>
</evidence>
<feature type="transmembrane region" description="Helical" evidence="7">
    <location>
        <begin position="551"/>
        <end position="574"/>
    </location>
</feature>
<keyword evidence="3" id="KW-0808">Transferase</keyword>
<keyword evidence="5 7" id="KW-1133">Transmembrane helix</keyword>